<sequence>MHRRSSRSLPATLTALVLLSAAVAGAWIGITRFTTGAWPNFLRSGREAAASLTWNSPTVITAALIATLLGLILLLAALLPGQHSTVRLNEPKDRRAGHSEAVLTRRGLGKIAAALVDRTDGVDRSSVRIGAKRLEVSVHTPLHDAGDLGNRLEESLDTKMNDLGITPKPVVRVRVGTTHD</sequence>
<dbReference type="Proteomes" id="UP000239297">
    <property type="component" value="Unassembled WGS sequence"/>
</dbReference>
<organism evidence="3 4">
    <name type="scientific">Arthrobacter pityocampae</name>
    <dbReference type="NCBI Taxonomy" id="547334"/>
    <lineage>
        <taxon>Bacteria</taxon>
        <taxon>Bacillati</taxon>
        <taxon>Actinomycetota</taxon>
        <taxon>Actinomycetes</taxon>
        <taxon>Micrococcales</taxon>
        <taxon>Micrococcaceae</taxon>
        <taxon>Arthrobacter</taxon>
    </lineage>
</organism>
<feature type="transmembrane region" description="Helical" evidence="1">
    <location>
        <begin position="59"/>
        <end position="79"/>
    </location>
</feature>
<protein>
    <recommendedName>
        <fullName evidence="2">DUF6286 domain-containing protein</fullName>
    </recommendedName>
</protein>
<evidence type="ECO:0000313" key="4">
    <source>
        <dbReference type="Proteomes" id="UP000239297"/>
    </source>
</evidence>
<comment type="caution">
    <text evidence="3">The sequence shown here is derived from an EMBL/GenBank/DDBJ whole genome shotgun (WGS) entry which is preliminary data.</text>
</comment>
<evidence type="ECO:0000259" key="2">
    <source>
        <dbReference type="Pfam" id="PF19803"/>
    </source>
</evidence>
<gene>
    <name evidence="3" type="ORF">C4K88_02870</name>
</gene>
<keyword evidence="1" id="KW-1133">Transmembrane helix</keyword>
<evidence type="ECO:0000313" key="3">
    <source>
        <dbReference type="EMBL" id="PPB50829.1"/>
    </source>
</evidence>
<feature type="domain" description="DUF6286" evidence="2">
    <location>
        <begin position="68"/>
        <end position="175"/>
    </location>
</feature>
<keyword evidence="1" id="KW-0812">Transmembrane</keyword>
<proteinExistence type="predicted"/>
<dbReference type="InterPro" id="IPR046253">
    <property type="entry name" value="DUF6286"/>
</dbReference>
<dbReference type="PROSITE" id="PS01307">
    <property type="entry name" value="MOTA"/>
    <property type="match status" value="1"/>
</dbReference>
<keyword evidence="1" id="KW-0472">Membrane</keyword>
<dbReference type="EMBL" id="PRKW01000001">
    <property type="protein sequence ID" value="PPB50829.1"/>
    <property type="molecule type" value="Genomic_DNA"/>
</dbReference>
<accession>A0A2S5J1X0</accession>
<dbReference type="Pfam" id="PF19803">
    <property type="entry name" value="DUF6286"/>
    <property type="match status" value="1"/>
</dbReference>
<reference evidence="3 4" key="1">
    <citation type="journal article" date="2014" name="Int. J. Syst. Evol. Microbiol.">
        <title>Arthrobacter pityocampae sp. nov., isolated from Thaumetopoea pityocampa (Lep., Thaumetopoeidae).</title>
        <authorList>
            <person name="Ince I.A."/>
            <person name="Demirbag Z."/>
            <person name="Kati H."/>
        </authorList>
    </citation>
    <scope>NUCLEOTIDE SEQUENCE [LARGE SCALE GENOMIC DNA]</scope>
    <source>
        <strain evidence="3 4">Tp2</strain>
    </source>
</reference>
<keyword evidence="4" id="KW-1185">Reference proteome</keyword>
<name>A0A2S5J1X0_9MICC</name>
<dbReference type="AlphaFoldDB" id="A0A2S5J1X0"/>
<evidence type="ECO:0000256" key="1">
    <source>
        <dbReference type="SAM" id="Phobius"/>
    </source>
</evidence>
<dbReference type="InterPro" id="IPR000540">
    <property type="entry name" value="Flag_MotA_CS"/>
</dbReference>